<comment type="caution">
    <text evidence="1">The sequence shown here is derived from an EMBL/GenBank/DDBJ whole genome shotgun (WGS) entry which is preliminary data.</text>
</comment>
<proteinExistence type="predicted"/>
<reference evidence="1 2" key="1">
    <citation type="submission" date="2023-08" db="EMBL/GenBank/DDBJ databases">
        <title>The draft genome sequence of Paracraurococcus sp. LOR1-02.</title>
        <authorList>
            <person name="Kingkaew E."/>
            <person name="Tanasupawat S."/>
        </authorList>
    </citation>
    <scope>NUCLEOTIDE SEQUENCE [LARGE SCALE GENOMIC DNA]</scope>
    <source>
        <strain evidence="1 2">LOR1-02</strain>
    </source>
</reference>
<gene>
    <name evidence="1" type="ORF">Q7A36_29770</name>
</gene>
<protein>
    <submittedName>
        <fullName evidence="1">Uncharacterized protein</fullName>
    </submittedName>
</protein>
<dbReference type="EMBL" id="JAUTWS010000051">
    <property type="protein sequence ID" value="MDO9712564.1"/>
    <property type="molecule type" value="Genomic_DNA"/>
</dbReference>
<organism evidence="1 2">
    <name type="scientific">Paracraurococcus lichenis</name>
    <dbReference type="NCBI Taxonomy" id="3064888"/>
    <lineage>
        <taxon>Bacteria</taxon>
        <taxon>Pseudomonadati</taxon>
        <taxon>Pseudomonadota</taxon>
        <taxon>Alphaproteobacteria</taxon>
        <taxon>Acetobacterales</taxon>
        <taxon>Roseomonadaceae</taxon>
        <taxon>Paracraurococcus</taxon>
    </lineage>
</organism>
<dbReference type="RefSeq" id="WP_305107421.1">
    <property type="nucleotide sequence ID" value="NZ_JAUTWS010000051.1"/>
</dbReference>
<name>A0ABT9E8R9_9PROT</name>
<sequence>MLCVRWQPPQGPWFCPSADMEAQMRRESRPTANDTSRQEAWTEAMEQDRNEALNLFNRLRNHGEPQLCRDAANLGVALVMQRDADAAKIAHLRAVLKELLQWVDSLPANDPWQAALRNRAWALLGQQPPPC</sequence>
<keyword evidence="2" id="KW-1185">Reference proteome</keyword>
<dbReference type="Proteomes" id="UP001243009">
    <property type="component" value="Unassembled WGS sequence"/>
</dbReference>
<evidence type="ECO:0000313" key="1">
    <source>
        <dbReference type="EMBL" id="MDO9712564.1"/>
    </source>
</evidence>
<accession>A0ABT9E8R9</accession>
<evidence type="ECO:0000313" key="2">
    <source>
        <dbReference type="Proteomes" id="UP001243009"/>
    </source>
</evidence>